<protein>
    <submittedName>
        <fullName evidence="2">Uncharacterized protein</fullName>
    </submittedName>
</protein>
<dbReference type="Proteomes" id="UP000762676">
    <property type="component" value="Unassembled WGS sequence"/>
</dbReference>
<gene>
    <name evidence="2" type="ORF">ElyMa_003246700</name>
</gene>
<keyword evidence="1" id="KW-0812">Transmembrane</keyword>
<comment type="caution">
    <text evidence="2">The sequence shown here is derived from an EMBL/GenBank/DDBJ whole genome shotgun (WGS) entry which is preliminary data.</text>
</comment>
<keyword evidence="3" id="KW-1185">Reference proteome</keyword>
<evidence type="ECO:0000313" key="2">
    <source>
        <dbReference type="EMBL" id="GFS17724.1"/>
    </source>
</evidence>
<keyword evidence="1" id="KW-1133">Transmembrane helix</keyword>
<evidence type="ECO:0000256" key="1">
    <source>
        <dbReference type="SAM" id="Phobius"/>
    </source>
</evidence>
<reference evidence="2 3" key="1">
    <citation type="journal article" date="2021" name="Elife">
        <title>Chloroplast acquisition without the gene transfer in kleptoplastic sea slugs, Plakobranchus ocellatus.</title>
        <authorList>
            <person name="Maeda T."/>
            <person name="Takahashi S."/>
            <person name="Yoshida T."/>
            <person name="Shimamura S."/>
            <person name="Takaki Y."/>
            <person name="Nagai Y."/>
            <person name="Toyoda A."/>
            <person name="Suzuki Y."/>
            <person name="Arimoto A."/>
            <person name="Ishii H."/>
            <person name="Satoh N."/>
            <person name="Nishiyama T."/>
            <person name="Hasebe M."/>
            <person name="Maruyama T."/>
            <person name="Minagawa J."/>
            <person name="Obokata J."/>
            <person name="Shigenobu S."/>
        </authorList>
    </citation>
    <scope>NUCLEOTIDE SEQUENCE [LARGE SCALE GENOMIC DNA]</scope>
</reference>
<organism evidence="2 3">
    <name type="scientific">Elysia marginata</name>
    <dbReference type="NCBI Taxonomy" id="1093978"/>
    <lineage>
        <taxon>Eukaryota</taxon>
        <taxon>Metazoa</taxon>
        <taxon>Spiralia</taxon>
        <taxon>Lophotrochozoa</taxon>
        <taxon>Mollusca</taxon>
        <taxon>Gastropoda</taxon>
        <taxon>Heterobranchia</taxon>
        <taxon>Euthyneura</taxon>
        <taxon>Panpulmonata</taxon>
        <taxon>Sacoglossa</taxon>
        <taxon>Placobranchoidea</taxon>
        <taxon>Plakobranchidae</taxon>
        <taxon>Elysia</taxon>
    </lineage>
</organism>
<sequence>MAVNDNNAAVVYINTHDRPDCAPSDRWVRCLAGLVIVVSLSSAVVCLGVCMVTLQAVGDLESRLAQAESILAKDRETSTSLLAQVRESVELNNVEYSHKNRYKEIIDLYI</sequence>
<name>A0AAV4J6U1_9GAST</name>
<dbReference type="AlphaFoldDB" id="A0AAV4J6U1"/>
<proteinExistence type="predicted"/>
<keyword evidence="1" id="KW-0472">Membrane</keyword>
<dbReference type="EMBL" id="BMAT01006669">
    <property type="protein sequence ID" value="GFS17724.1"/>
    <property type="molecule type" value="Genomic_DNA"/>
</dbReference>
<feature type="transmembrane region" description="Helical" evidence="1">
    <location>
        <begin position="31"/>
        <end position="54"/>
    </location>
</feature>
<evidence type="ECO:0000313" key="3">
    <source>
        <dbReference type="Proteomes" id="UP000762676"/>
    </source>
</evidence>
<accession>A0AAV4J6U1</accession>